<sequence length="166" mass="17995">MMQPTFFDYAVVFILLASGVLGVLRGLVREVLSLIGWVVAFWVAFRYGAVAAGWMPESMPGGELARHALGFVVLLIGTVLGASLAGMVVGQLLESTGLKPADRGLGLMFGLLRGVLLVMVMVTLASLTKLPEEPFWRDAVSRPYVMQAMESVKPWLPPELAKYVKT</sequence>
<evidence type="ECO:0000313" key="6">
    <source>
        <dbReference type="EMBL" id="CAJ93690.1"/>
    </source>
</evidence>
<feature type="transmembrane region" description="Helical" evidence="5">
    <location>
        <begin position="31"/>
        <end position="49"/>
    </location>
</feature>
<evidence type="ECO:0000256" key="5">
    <source>
        <dbReference type="SAM" id="Phobius"/>
    </source>
</evidence>
<protein>
    <submittedName>
        <fullName evidence="6">Uncharacterized membrane protein, required for colicin V production</fullName>
    </submittedName>
</protein>
<feature type="transmembrane region" description="Helical" evidence="5">
    <location>
        <begin position="69"/>
        <end position="93"/>
    </location>
</feature>
<evidence type="ECO:0000256" key="1">
    <source>
        <dbReference type="ARBA" id="ARBA00004141"/>
    </source>
</evidence>
<gene>
    <name evidence="6" type="ordered locus">H16_A2608</name>
</gene>
<feature type="transmembrane region" description="Helical" evidence="5">
    <location>
        <begin position="105"/>
        <end position="127"/>
    </location>
</feature>
<dbReference type="GO" id="GO:0009403">
    <property type="term" value="P:toxin biosynthetic process"/>
    <property type="evidence" value="ECO:0007669"/>
    <property type="project" value="InterPro"/>
</dbReference>
<dbReference type="KEGG" id="reh:H16_A2608"/>
<dbReference type="PANTHER" id="PTHR36926:SF1">
    <property type="entry name" value="COLICIN V PRODUCTION PROTEIN"/>
    <property type="match status" value="1"/>
</dbReference>
<keyword evidence="2 5" id="KW-0812">Transmembrane</keyword>
<evidence type="ECO:0000256" key="2">
    <source>
        <dbReference type="ARBA" id="ARBA00022692"/>
    </source>
</evidence>
<dbReference type="eggNOG" id="COG1286">
    <property type="taxonomic scope" value="Bacteria"/>
</dbReference>
<organism evidence="6 7">
    <name type="scientific">Cupriavidus necator (strain ATCC 17699 / DSM 428 / KCTC 22496 / NCIMB 10442 / H16 / Stanier 337)</name>
    <name type="common">Ralstonia eutropha</name>
    <dbReference type="NCBI Taxonomy" id="381666"/>
    <lineage>
        <taxon>Bacteria</taxon>
        <taxon>Pseudomonadati</taxon>
        <taxon>Pseudomonadota</taxon>
        <taxon>Betaproteobacteria</taxon>
        <taxon>Burkholderiales</taxon>
        <taxon>Burkholderiaceae</taxon>
        <taxon>Cupriavidus</taxon>
    </lineage>
</organism>
<dbReference type="InterPro" id="IPR003825">
    <property type="entry name" value="Colicin-V_CvpA"/>
</dbReference>
<dbReference type="InterPro" id="IPR052719">
    <property type="entry name" value="CvpA-like"/>
</dbReference>
<dbReference type="AlphaFoldDB" id="Q0K8I1"/>
<comment type="subcellular location">
    <subcellularLocation>
        <location evidence="1">Membrane</location>
        <topology evidence="1">Multi-pass membrane protein</topology>
    </subcellularLocation>
</comment>
<dbReference type="EMBL" id="AM260479">
    <property type="protein sequence ID" value="CAJ93690.1"/>
    <property type="molecule type" value="Genomic_DNA"/>
</dbReference>
<name>Q0K8I1_CUPNH</name>
<accession>Q0K8I1</accession>
<proteinExistence type="predicted"/>
<keyword evidence="7" id="KW-1185">Reference proteome</keyword>
<evidence type="ECO:0000256" key="3">
    <source>
        <dbReference type="ARBA" id="ARBA00022989"/>
    </source>
</evidence>
<dbReference type="STRING" id="381666.H16_A2608"/>
<dbReference type="GO" id="GO:0016020">
    <property type="term" value="C:membrane"/>
    <property type="evidence" value="ECO:0007669"/>
    <property type="project" value="UniProtKB-SubCell"/>
</dbReference>
<dbReference type="Pfam" id="PF02674">
    <property type="entry name" value="Colicin_V"/>
    <property type="match status" value="1"/>
</dbReference>
<evidence type="ECO:0000313" key="7">
    <source>
        <dbReference type="Proteomes" id="UP000008210"/>
    </source>
</evidence>
<reference evidence="6 7" key="1">
    <citation type="journal article" date="2006" name="Nat. Biotechnol.">
        <title>Genome sequence of the bioplastic-producing 'Knallgas' bacterium Ralstonia eutropha H16.</title>
        <authorList>
            <person name="Pohlmann A."/>
            <person name="Fricke W.F."/>
            <person name="Reinecke F."/>
            <person name="Kusian B."/>
            <person name="Liesegang H."/>
            <person name="Cramm R."/>
            <person name="Eitinger T."/>
            <person name="Ewering C."/>
            <person name="Potter M."/>
            <person name="Schwartz E."/>
            <person name="Strittmatter A."/>
            <person name="Voss I."/>
            <person name="Gottschalk G."/>
            <person name="Steinbuechel A."/>
            <person name="Friedrich B."/>
            <person name="Bowien B."/>
        </authorList>
    </citation>
    <scope>NUCLEOTIDE SEQUENCE [LARGE SCALE GENOMIC DNA]</scope>
    <source>
        <strain evidence="7">ATCC 17699 / DSM 428 / KCTC 22496 / NCIMB 10442 / H16 / Stanier 337</strain>
    </source>
</reference>
<evidence type="ECO:0000256" key="4">
    <source>
        <dbReference type="ARBA" id="ARBA00023136"/>
    </source>
</evidence>
<keyword evidence="3 5" id="KW-1133">Transmembrane helix</keyword>
<dbReference type="PANTHER" id="PTHR36926">
    <property type="entry name" value="COLICIN V PRODUCTION PROTEIN"/>
    <property type="match status" value="1"/>
</dbReference>
<feature type="transmembrane region" description="Helical" evidence="5">
    <location>
        <begin position="6"/>
        <end position="24"/>
    </location>
</feature>
<dbReference type="Proteomes" id="UP000008210">
    <property type="component" value="Chromosome 1"/>
</dbReference>
<dbReference type="HOGENOM" id="CLU_092720_2_2_4"/>
<keyword evidence="4 5" id="KW-0472">Membrane</keyword>